<dbReference type="PROSITE" id="PS51257">
    <property type="entry name" value="PROKAR_LIPOPROTEIN"/>
    <property type="match status" value="1"/>
</dbReference>
<name>A0A7S7RMB1_9BACT</name>
<dbReference type="Gene3D" id="3.30.1450.10">
    <property type="match status" value="1"/>
</dbReference>
<dbReference type="InterPro" id="IPR007450">
    <property type="entry name" value="BamE_dom"/>
</dbReference>
<keyword evidence="2" id="KW-0472">Membrane</keyword>
<evidence type="ECO:0000256" key="2">
    <source>
        <dbReference type="ARBA" id="ARBA00023136"/>
    </source>
</evidence>
<dbReference type="AlphaFoldDB" id="A0A7S7RMB1"/>
<dbReference type="InterPro" id="IPR037873">
    <property type="entry name" value="BamE-like"/>
</dbReference>
<feature type="domain" description="Outer membrane protein assembly factor BamE" evidence="3">
    <location>
        <begin position="34"/>
        <end position="100"/>
    </location>
</feature>
<dbReference type="Pfam" id="PF04355">
    <property type="entry name" value="BamE"/>
    <property type="match status" value="1"/>
</dbReference>
<evidence type="ECO:0000313" key="4">
    <source>
        <dbReference type="EMBL" id="QOY51987.1"/>
    </source>
</evidence>
<dbReference type="EMBL" id="CP054492">
    <property type="protein sequence ID" value="QOY51987.1"/>
    <property type="molecule type" value="Genomic_DNA"/>
</dbReference>
<protein>
    <submittedName>
        <fullName evidence="4">Outer membrane protein assembly factor BamE</fullName>
    </submittedName>
</protein>
<sequence>MRNIVNKIGLIWIFVIATSVLSVGGCARIGTDFKTQNVQEIKIGETTQEQIVAMFGKPWRQGVMDGVTQWTYGRYTYRLIGETDTKDLVVKFDNSGRVSSYTFNTTDVK</sequence>
<dbReference type="GO" id="GO:0019867">
    <property type="term" value="C:outer membrane"/>
    <property type="evidence" value="ECO:0007669"/>
    <property type="project" value="InterPro"/>
</dbReference>
<evidence type="ECO:0000313" key="5">
    <source>
        <dbReference type="Proteomes" id="UP000593994"/>
    </source>
</evidence>
<accession>A0A7S7RMB1</accession>
<reference evidence="4 5" key="1">
    <citation type="submission" date="2020-05" db="EMBL/GenBank/DDBJ databases">
        <title>Sulfurimonas marisnigri, sp. nov., and Sulfurimonas baltica, sp. nov., manganese oxide reducing chemolithoautotrophs of the class Epsilonproteobacteria isolated from the pelagic redoxclines of the Black and Baltic Seas and emended description of the genus Sulfurimonas.</title>
        <authorList>
            <person name="Henkel J.V."/>
            <person name="Laudan C."/>
            <person name="Werner J."/>
            <person name="Neu T."/>
            <person name="Plewe S."/>
            <person name="Sproer C."/>
            <person name="Bunk B."/>
            <person name="Schulz-Vogt H.N."/>
        </authorList>
    </citation>
    <scope>NUCLEOTIDE SEQUENCE [LARGE SCALE GENOMIC DNA]</scope>
    <source>
        <strain evidence="4 5">GD2</strain>
    </source>
</reference>
<dbReference type="Proteomes" id="UP000593994">
    <property type="component" value="Chromosome"/>
</dbReference>
<proteinExistence type="predicted"/>
<keyword evidence="5" id="KW-1185">Reference proteome</keyword>
<evidence type="ECO:0000259" key="3">
    <source>
        <dbReference type="Pfam" id="PF04355"/>
    </source>
</evidence>
<dbReference type="RefSeq" id="WP_194369616.1">
    <property type="nucleotide sequence ID" value="NZ_CP054492.1"/>
</dbReference>
<organism evidence="4 5">
    <name type="scientific">Candidatus Sulfurimonas baltica</name>
    <dbReference type="NCBI Taxonomy" id="2740404"/>
    <lineage>
        <taxon>Bacteria</taxon>
        <taxon>Pseudomonadati</taxon>
        <taxon>Campylobacterota</taxon>
        <taxon>Epsilonproteobacteria</taxon>
        <taxon>Campylobacterales</taxon>
        <taxon>Sulfurimonadaceae</taxon>
        <taxon>Sulfurimonas</taxon>
    </lineage>
</organism>
<evidence type="ECO:0000256" key="1">
    <source>
        <dbReference type="ARBA" id="ARBA00022729"/>
    </source>
</evidence>
<dbReference type="KEGG" id="sbal:HUE88_12995"/>
<gene>
    <name evidence="4" type="primary">bamE</name>
    <name evidence="4" type="ORF">HUE88_12995</name>
</gene>
<keyword evidence="1" id="KW-0732">Signal</keyword>